<name>A0A1Y1ITS7_KLENI</name>
<evidence type="ECO:0000313" key="2">
    <source>
        <dbReference type="EMBL" id="GAQ92731.1"/>
    </source>
</evidence>
<evidence type="ECO:0000256" key="1">
    <source>
        <dbReference type="SAM" id="MobiDB-lite"/>
    </source>
</evidence>
<dbReference type="EMBL" id="DF238060">
    <property type="protein sequence ID" value="GAQ92731.1"/>
    <property type="molecule type" value="Genomic_DNA"/>
</dbReference>
<organism evidence="2 3">
    <name type="scientific">Klebsormidium nitens</name>
    <name type="common">Green alga</name>
    <name type="synonym">Ulothrix nitens</name>
    <dbReference type="NCBI Taxonomy" id="105231"/>
    <lineage>
        <taxon>Eukaryota</taxon>
        <taxon>Viridiplantae</taxon>
        <taxon>Streptophyta</taxon>
        <taxon>Klebsormidiophyceae</taxon>
        <taxon>Klebsormidiales</taxon>
        <taxon>Klebsormidiaceae</taxon>
        <taxon>Klebsormidium</taxon>
    </lineage>
</organism>
<gene>
    <name evidence="2" type="ORF">KFL_011110060</name>
</gene>
<protein>
    <submittedName>
        <fullName evidence="2">Uncharacterized protein</fullName>
    </submittedName>
</protein>
<dbReference type="Proteomes" id="UP000054558">
    <property type="component" value="Unassembled WGS sequence"/>
</dbReference>
<dbReference type="AlphaFoldDB" id="A0A1Y1ITS7"/>
<reference evidence="2 3" key="1">
    <citation type="journal article" date="2014" name="Nat. Commun.">
        <title>Klebsormidium flaccidum genome reveals primary factors for plant terrestrial adaptation.</title>
        <authorList>
            <person name="Hori K."/>
            <person name="Maruyama F."/>
            <person name="Fujisawa T."/>
            <person name="Togashi T."/>
            <person name="Yamamoto N."/>
            <person name="Seo M."/>
            <person name="Sato S."/>
            <person name="Yamada T."/>
            <person name="Mori H."/>
            <person name="Tajima N."/>
            <person name="Moriyama T."/>
            <person name="Ikeuchi M."/>
            <person name="Watanabe M."/>
            <person name="Wada H."/>
            <person name="Kobayashi K."/>
            <person name="Saito M."/>
            <person name="Masuda T."/>
            <person name="Sasaki-Sekimoto Y."/>
            <person name="Mashiguchi K."/>
            <person name="Awai K."/>
            <person name="Shimojima M."/>
            <person name="Masuda S."/>
            <person name="Iwai M."/>
            <person name="Nobusawa T."/>
            <person name="Narise T."/>
            <person name="Kondo S."/>
            <person name="Saito H."/>
            <person name="Sato R."/>
            <person name="Murakawa M."/>
            <person name="Ihara Y."/>
            <person name="Oshima-Yamada Y."/>
            <person name="Ohtaka K."/>
            <person name="Satoh M."/>
            <person name="Sonobe K."/>
            <person name="Ishii M."/>
            <person name="Ohtani R."/>
            <person name="Kanamori-Sato M."/>
            <person name="Honoki R."/>
            <person name="Miyazaki D."/>
            <person name="Mochizuki H."/>
            <person name="Umetsu J."/>
            <person name="Higashi K."/>
            <person name="Shibata D."/>
            <person name="Kamiya Y."/>
            <person name="Sato N."/>
            <person name="Nakamura Y."/>
            <person name="Tabata S."/>
            <person name="Ida S."/>
            <person name="Kurokawa K."/>
            <person name="Ohta H."/>
        </authorList>
    </citation>
    <scope>NUCLEOTIDE SEQUENCE [LARGE SCALE GENOMIC DNA]</scope>
    <source>
        <strain evidence="2 3">NIES-2285</strain>
    </source>
</reference>
<evidence type="ECO:0000313" key="3">
    <source>
        <dbReference type="Proteomes" id="UP000054558"/>
    </source>
</evidence>
<feature type="region of interest" description="Disordered" evidence="1">
    <location>
        <begin position="229"/>
        <end position="253"/>
    </location>
</feature>
<keyword evidence="3" id="KW-1185">Reference proteome</keyword>
<dbReference type="OMA" id="EFQHSTI"/>
<proteinExistence type="predicted"/>
<sequence length="272" mass="30659">MKGNISCGACQGKLIAKRGVVLVHHFSHEAKCTAYASSSEPMTPWHSSWQDQCQQEHVQVAVRRTLTDGRNVLCMADIVNKDGTVIEIQHSNISASDMAKREECHSDMIWVLDGITEQNAVVPLFTCKTVAQKPFVVMAVERSQLNFAFRATRKVYFETPYGIIRLLQKLERATFLGKVVRYGEFMGRYFNGILEEGKQRLPCYQNLRFDGLVYNQTDMTVGPARQAPAVPEVPKRHVAPVPSPPKQLITPKVVEREVPVRERQIPTPSRAP</sequence>
<accession>A0A1Y1ITS7</accession>